<reference evidence="3" key="1">
    <citation type="submission" date="2021-06" db="EMBL/GenBank/DDBJ databases">
        <title>Elioraea tepida, sp. nov., a moderately thermophilic aerobic anoxygenic phototrophic bacterium isolated from an alkaline siliceous hot spring mat community in Yellowstone National Park, WY, USA.</title>
        <authorList>
            <person name="Saini M.K."/>
            <person name="Yoshida S."/>
            <person name="Sebastian A."/>
            <person name="Hirose S."/>
            <person name="Hara E."/>
            <person name="Tamaki H."/>
            <person name="Soulier N.T."/>
            <person name="Albert I."/>
            <person name="Hanada S."/>
            <person name="Bryant D.A."/>
            <person name="Tank M."/>
        </authorList>
    </citation>
    <scope>NUCLEOTIDE SEQUENCE</scope>
    <source>
        <strain evidence="3">MS-P2</strain>
    </source>
</reference>
<evidence type="ECO:0000313" key="4">
    <source>
        <dbReference type="Proteomes" id="UP000694001"/>
    </source>
</evidence>
<evidence type="ECO:0000313" key="3">
    <source>
        <dbReference type="EMBL" id="QXM24628.1"/>
    </source>
</evidence>
<dbReference type="RefSeq" id="WP_218285685.1">
    <property type="nucleotide sequence ID" value="NZ_CP076448.1"/>
</dbReference>
<protein>
    <submittedName>
        <fullName evidence="3">HU family DNA-binding protein</fullName>
    </submittedName>
</protein>
<evidence type="ECO:0000256" key="2">
    <source>
        <dbReference type="ARBA" id="ARBA00023125"/>
    </source>
</evidence>
<keyword evidence="1" id="KW-0226">DNA condensation</keyword>
<dbReference type="CDD" id="cd13831">
    <property type="entry name" value="HU"/>
    <property type="match status" value="1"/>
</dbReference>
<organism evidence="3 4">
    <name type="scientific">Elioraea tepida</name>
    <dbReference type="NCBI Taxonomy" id="2843330"/>
    <lineage>
        <taxon>Bacteria</taxon>
        <taxon>Pseudomonadati</taxon>
        <taxon>Pseudomonadota</taxon>
        <taxon>Alphaproteobacteria</taxon>
        <taxon>Acetobacterales</taxon>
        <taxon>Elioraeaceae</taxon>
        <taxon>Elioraea</taxon>
    </lineage>
</organism>
<dbReference type="Proteomes" id="UP000694001">
    <property type="component" value="Chromosome"/>
</dbReference>
<dbReference type="EMBL" id="CP076448">
    <property type="protein sequence ID" value="QXM24628.1"/>
    <property type="molecule type" value="Genomic_DNA"/>
</dbReference>
<accession>A0A975U2M8</accession>
<evidence type="ECO:0000256" key="1">
    <source>
        <dbReference type="ARBA" id="ARBA00023067"/>
    </source>
</evidence>
<dbReference type="GO" id="GO:0003677">
    <property type="term" value="F:DNA binding"/>
    <property type="evidence" value="ECO:0007669"/>
    <property type="project" value="UniProtKB-KW"/>
</dbReference>
<dbReference type="SMART" id="SM00411">
    <property type="entry name" value="BHL"/>
    <property type="match status" value="1"/>
</dbReference>
<keyword evidence="4" id="KW-1185">Reference proteome</keyword>
<dbReference type="PANTHER" id="PTHR33175">
    <property type="entry name" value="DNA-BINDING PROTEIN HU"/>
    <property type="match status" value="1"/>
</dbReference>
<dbReference type="GO" id="GO:0005829">
    <property type="term" value="C:cytosol"/>
    <property type="evidence" value="ECO:0007669"/>
    <property type="project" value="TreeGrafter"/>
</dbReference>
<gene>
    <name evidence="3" type="ORF">KO353_15595</name>
</gene>
<dbReference type="KEGG" id="elio:KO353_15595"/>
<sequence length="91" mass="9638">MNKNDLVAVVADKTDLPKAKTAEVIDAVLDAITAALKKKDGEVRLVGFGTFSKSKRKAGIGRNPRTGEQIKIASSVSVRFKAGKALKDAVN</sequence>
<dbReference type="InterPro" id="IPR000119">
    <property type="entry name" value="Hist_DNA-bd"/>
</dbReference>
<dbReference type="Pfam" id="PF00216">
    <property type="entry name" value="Bac_DNA_binding"/>
    <property type="match status" value="1"/>
</dbReference>
<dbReference type="PANTHER" id="PTHR33175:SF3">
    <property type="entry name" value="DNA-BINDING PROTEIN HU-BETA"/>
    <property type="match status" value="1"/>
</dbReference>
<proteinExistence type="predicted"/>
<keyword evidence="2 3" id="KW-0238">DNA-binding</keyword>
<dbReference type="AlphaFoldDB" id="A0A975U2M8"/>
<dbReference type="GO" id="GO:0030261">
    <property type="term" value="P:chromosome condensation"/>
    <property type="evidence" value="ECO:0007669"/>
    <property type="project" value="UniProtKB-KW"/>
</dbReference>
<name>A0A975U2M8_9PROT</name>
<dbReference type="GO" id="GO:0030527">
    <property type="term" value="F:structural constituent of chromatin"/>
    <property type="evidence" value="ECO:0007669"/>
    <property type="project" value="InterPro"/>
</dbReference>